<accession>A0A2H0LMY0</accession>
<gene>
    <name evidence="4" type="ORF">COV74_07170</name>
</gene>
<dbReference type="AlphaFoldDB" id="A0A2H0LMY0"/>
<protein>
    <recommendedName>
        <fullName evidence="3">CBS domain-containing protein</fullName>
    </recommendedName>
</protein>
<dbReference type="InterPro" id="IPR046342">
    <property type="entry name" value="CBS_dom_sf"/>
</dbReference>
<dbReference type="PANTHER" id="PTHR43080">
    <property type="entry name" value="CBS DOMAIN-CONTAINING PROTEIN CBSX3, MITOCHONDRIAL"/>
    <property type="match status" value="1"/>
</dbReference>
<feature type="domain" description="CBS" evidence="3">
    <location>
        <begin position="11"/>
        <end position="68"/>
    </location>
</feature>
<evidence type="ECO:0000256" key="1">
    <source>
        <dbReference type="ARBA" id="ARBA00023122"/>
    </source>
</evidence>
<name>A0A2H0LMY0_9BACT</name>
<comment type="caution">
    <text evidence="4">The sequence shown here is derived from an EMBL/GenBank/DDBJ whole genome shotgun (WGS) entry which is preliminary data.</text>
</comment>
<evidence type="ECO:0000313" key="4">
    <source>
        <dbReference type="EMBL" id="PIQ85792.1"/>
    </source>
</evidence>
<dbReference type="Proteomes" id="UP000230859">
    <property type="component" value="Unassembled WGS sequence"/>
</dbReference>
<sequence length="141" mass="16527">MLRDTHIREIMNKKVITLHIDEAFSHVEEKMRQNCIRHLPVVDDENKLLGIITIWDFYRAYTPHKTETGDYYDQEAMDRIILKHHMTPDPHTLRPDDKVAEAVQIMAEDKYSCIPIVDSENKLVGIVTQIDILRFVSSKLL</sequence>
<dbReference type="Pfam" id="PF00571">
    <property type="entry name" value="CBS"/>
    <property type="match status" value="2"/>
</dbReference>
<feature type="domain" description="CBS" evidence="3">
    <location>
        <begin position="86"/>
        <end position="141"/>
    </location>
</feature>
<organism evidence="4 5">
    <name type="scientific">Candidatus Abzuiibacterium crystallinum</name>
    <dbReference type="NCBI Taxonomy" id="1974748"/>
    <lineage>
        <taxon>Bacteria</taxon>
        <taxon>Pseudomonadati</taxon>
        <taxon>Candidatus Omnitrophota</taxon>
        <taxon>Candidatus Abzuiibacterium</taxon>
    </lineage>
</organism>
<proteinExistence type="predicted"/>
<dbReference type="PANTHER" id="PTHR43080:SF2">
    <property type="entry name" value="CBS DOMAIN-CONTAINING PROTEIN"/>
    <property type="match status" value="1"/>
</dbReference>
<reference evidence="4 5" key="1">
    <citation type="submission" date="2017-09" db="EMBL/GenBank/DDBJ databases">
        <title>Depth-based differentiation of microbial function through sediment-hosted aquifers and enrichment of novel symbionts in the deep terrestrial subsurface.</title>
        <authorList>
            <person name="Probst A.J."/>
            <person name="Ladd B."/>
            <person name="Jarett J.K."/>
            <person name="Geller-Mcgrath D.E."/>
            <person name="Sieber C.M."/>
            <person name="Emerson J.B."/>
            <person name="Anantharaman K."/>
            <person name="Thomas B.C."/>
            <person name="Malmstrom R."/>
            <person name="Stieglmeier M."/>
            <person name="Klingl A."/>
            <person name="Woyke T."/>
            <person name="Ryan C.M."/>
            <person name="Banfield J.F."/>
        </authorList>
    </citation>
    <scope>NUCLEOTIDE SEQUENCE [LARGE SCALE GENOMIC DNA]</scope>
    <source>
        <strain evidence="4">CG11_big_fil_rev_8_21_14_0_20_45_26</strain>
    </source>
</reference>
<dbReference type="SMART" id="SM00116">
    <property type="entry name" value="CBS"/>
    <property type="match status" value="2"/>
</dbReference>
<evidence type="ECO:0000256" key="2">
    <source>
        <dbReference type="PROSITE-ProRule" id="PRU00703"/>
    </source>
</evidence>
<dbReference type="SUPFAM" id="SSF54631">
    <property type="entry name" value="CBS-domain pair"/>
    <property type="match status" value="1"/>
</dbReference>
<dbReference type="InterPro" id="IPR051257">
    <property type="entry name" value="Diverse_CBS-Domain"/>
</dbReference>
<dbReference type="PROSITE" id="PS51371">
    <property type="entry name" value="CBS"/>
    <property type="match status" value="2"/>
</dbReference>
<evidence type="ECO:0000259" key="3">
    <source>
        <dbReference type="PROSITE" id="PS51371"/>
    </source>
</evidence>
<dbReference type="EMBL" id="PCVY01000060">
    <property type="protein sequence ID" value="PIQ85792.1"/>
    <property type="molecule type" value="Genomic_DNA"/>
</dbReference>
<keyword evidence="1 2" id="KW-0129">CBS domain</keyword>
<dbReference type="Gene3D" id="3.10.580.10">
    <property type="entry name" value="CBS-domain"/>
    <property type="match status" value="2"/>
</dbReference>
<evidence type="ECO:0000313" key="5">
    <source>
        <dbReference type="Proteomes" id="UP000230859"/>
    </source>
</evidence>
<dbReference type="InterPro" id="IPR000644">
    <property type="entry name" value="CBS_dom"/>
</dbReference>